<gene>
    <name evidence="2" type="ORF">ABT39_MTgene2919</name>
</gene>
<geneLocation type="mitochondrion" evidence="2"/>
<evidence type="ECO:0000313" key="2">
    <source>
        <dbReference type="EMBL" id="KUM49692.1"/>
    </source>
</evidence>
<dbReference type="EMBL" id="LKAM01000002">
    <property type="protein sequence ID" value="KUM49692.1"/>
    <property type="molecule type" value="Genomic_DNA"/>
</dbReference>
<organism evidence="2">
    <name type="scientific">Picea glauca</name>
    <name type="common">White spruce</name>
    <name type="synonym">Pinus glauca</name>
    <dbReference type="NCBI Taxonomy" id="3330"/>
    <lineage>
        <taxon>Eukaryota</taxon>
        <taxon>Viridiplantae</taxon>
        <taxon>Streptophyta</taxon>
        <taxon>Embryophyta</taxon>
        <taxon>Tracheophyta</taxon>
        <taxon>Spermatophyta</taxon>
        <taxon>Pinopsida</taxon>
        <taxon>Pinidae</taxon>
        <taxon>Conifers I</taxon>
        <taxon>Pinales</taxon>
        <taxon>Pinaceae</taxon>
        <taxon>Picea</taxon>
    </lineage>
</organism>
<evidence type="ECO:0000256" key="1">
    <source>
        <dbReference type="SAM" id="MobiDB-lite"/>
    </source>
</evidence>
<dbReference type="AlphaFoldDB" id="A0A101M2G5"/>
<sequence>MNEVRLPDKQKQPLRSEPQSKGEHPKASSSYYPTVYILHTRCFHHVRAAA</sequence>
<keyword evidence="2" id="KW-0496">Mitochondrion</keyword>
<feature type="compositionally biased region" description="Basic and acidic residues" evidence="1">
    <location>
        <begin position="1"/>
        <end position="11"/>
    </location>
</feature>
<name>A0A101M2G5_PICGL</name>
<protein>
    <submittedName>
        <fullName evidence="2">Uncharacterized protein</fullName>
    </submittedName>
</protein>
<feature type="region of interest" description="Disordered" evidence="1">
    <location>
        <begin position="1"/>
        <end position="29"/>
    </location>
</feature>
<comment type="caution">
    <text evidence="2">The sequence shown here is derived from an EMBL/GenBank/DDBJ whole genome shotgun (WGS) entry which is preliminary data.</text>
</comment>
<proteinExistence type="predicted"/>
<accession>A0A101M2G5</accession>
<reference evidence="2" key="1">
    <citation type="journal article" date="2015" name="Genome Biol. Evol.">
        <title>Organellar Genomes of White Spruce (Picea glauca): Assembly and Annotation.</title>
        <authorList>
            <person name="Jackman S.D."/>
            <person name="Warren R.L."/>
            <person name="Gibb E.A."/>
            <person name="Vandervalk B.P."/>
            <person name="Mohamadi H."/>
            <person name="Chu J."/>
            <person name="Raymond A."/>
            <person name="Pleasance S."/>
            <person name="Coope R."/>
            <person name="Wildung M.R."/>
            <person name="Ritland C.E."/>
            <person name="Bousquet J."/>
            <person name="Jones S.J."/>
            <person name="Bohlmann J."/>
            <person name="Birol I."/>
        </authorList>
    </citation>
    <scope>NUCLEOTIDE SEQUENCE [LARGE SCALE GENOMIC DNA]</scope>
    <source>
        <tissue evidence="2">Flushing bud</tissue>
    </source>
</reference>